<dbReference type="SUPFAM" id="SSF52047">
    <property type="entry name" value="RNI-like"/>
    <property type="match status" value="1"/>
</dbReference>
<reference evidence="1 2" key="1">
    <citation type="submission" date="2016-03" db="EMBL/GenBank/DDBJ databases">
        <title>Comparative genomics of the ectomycorrhizal sister species Rhizopogon vinicolor and Rhizopogon vesiculosus (Basidiomycota: Boletales) reveals a divergence of the mating type B locus.</title>
        <authorList>
            <person name="Mujic A.B."/>
            <person name="Kuo A."/>
            <person name="Tritt A."/>
            <person name="Lipzen A."/>
            <person name="Chen C."/>
            <person name="Johnson J."/>
            <person name="Sharma A."/>
            <person name="Barry K."/>
            <person name="Grigoriev I.V."/>
            <person name="Spatafora J.W."/>
        </authorList>
    </citation>
    <scope>NUCLEOTIDE SEQUENCE [LARGE SCALE GENOMIC DNA]</scope>
    <source>
        <strain evidence="1 2">AM-OR11-056</strain>
    </source>
</reference>
<keyword evidence="2" id="KW-1185">Reference proteome</keyword>
<dbReference type="OrthoDB" id="3543113at2759"/>
<dbReference type="AlphaFoldDB" id="A0A1J8PTT6"/>
<organism evidence="1 2">
    <name type="scientific">Rhizopogon vesiculosus</name>
    <dbReference type="NCBI Taxonomy" id="180088"/>
    <lineage>
        <taxon>Eukaryota</taxon>
        <taxon>Fungi</taxon>
        <taxon>Dikarya</taxon>
        <taxon>Basidiomycota</taxon>
        <taxon>Agaricomycotina</taxon>
        <taxon>Agaricomycetes</taxon>
        <taxon>Agaricomycetidae</taxon>
        <taxon>Boletales</taxon>
        <taxon>Suillineae</taxon>
        <taxon>Rhizopogonaceae</taxon>
        <taxon>Rhizopogon</taxon>
    </lineage>
</organism>
<proteinExistence type="predicted"/>
<accession>A0A1J8PTT6</accession>
<sequence length="544" mass="61108">MASSGTIHPCLLVSEILVNIFAEVNERDEDEAAAARTLAALCRTCRAFREPAMKVLWAHLGTLIPLIRCIPCVKVTKRKSRSPDDLPTLVLERQLSSADWEIFLSHSRLVLTCGYYVSRRDKHPVLNSPSHDIGVDILRALSSPPPSSVVFPHLRKIRWTDSREDSIRFFRLVLTPALEFLDMSSISDTVYSVVIPSISDTCPSLRIMHLPKWSFIHLPDMFNKWPKLAYVTSGPLADATILSLGRLPHLASIDICLHKLPDIRSLVEEPGFSTLRRLVLRAYNISFVTAFMRQVQSIHLREVKCYLQHGSTAVGIHDWITILLDRCMPRRLEILEIEDYGEAGAGFPDQFMLTPDTLRLLTRFRGLTTLDLASTCTYSLDDTALTQLAICWPSMQNIALGNHWGWRQQSEVTLKGLLSLVRHCPQLESIGLVMNAITADISSQRPGGGVRRPKVTSLSVGDSRVGDPLAVAAFLSDIFPHLLSVDAFNHVGGMRRPIPDAKEHEGRWKEVERLLPAFSKVRAQEHPPVGPRRKAFFLEELYLT</sequence>
<name>A0A1J8PTT6_9AGAM</name>
<comment type="caution">
    <text evidence="1">The sequence shown here is derived from an EMBL/GenBank/DDBJ whole genome shotgun (WGS) entry which is preliminary data.</text>
</comment>
<evidence type="ECO:0000313" key="1">
    <source>
        <dbReference type="EMBL" id="OJA12301.1"/>
    </source>
</evidence>
<dbReference type="EMBL" id="LVVM01004712">
    <property type="protein sequence ID" value="OJA12301.1"/>
    <property type="molecule type" value="Genomic_DNA"/>
</dbReference>
<gene>
    <name evidence="1" type="ORF">AZE42_08740</name>
</gene>
<dbReference type="Proteomes" id="UP000183567">
    <property type="component" value="Unassembled WGS sequence"/>
</dbReference>
<evidence type="ECO:0000313" key="2">
    <source>
        <dbReference type="Proteomes" id="UP000183567"/>
    </source>
</evidence>
<evidence type="ECO:0008006" key="3">
    <source>
        <dbReference type="Google" id="ProtNLM"/>
    </source>
</evidence>
<protein>
    <recommendedName>
        <fullName evidence="3">F-box domain-containing protein</fullName>
    </recommendedName>
</protein>
<dbReference type="Gene3D" id="3.80.10.10">
    <property type="entry name" value="Ribonuclease Inhibitor"/>
    <property type="match status" value="1"/>
</dbReference>
<dbReference type="InterPro" id="IPR032675">
    <property type="entry name" value="LRR_dom_sf"/>
</dbReference>
<dbReference type="STRING" id="180088.A0A1J8PTT6"/>